<comment type="caution">
    <text evidence="16">The sequence shown here is derived from an EMBL/GenBank/DDBJ whole genome shotgun (WGS) entry which is preliminary data.</text>
</comment>
<evidence type="ECO:0000256" key="10">
    <source>
        <dbReference type="ARBA" id="ARBA00023326"/>
    </source>
</evidence>
<comment type="function">
    <text evidence="11">Endoglucanase (EG) that cleaves the internal beta-1,4-glucosidic bonds in cellulose. The degradation of cellulose involves an interplay between different cellulolytic enzymes. Hydrolysis starts with EGs, which cut internal glycosidic linkages to reduce the polymerization degree of the substrate and creates new chain ends for exocellobiohydrolases (CBHs). The CBH release the disaccharide cellobiose from the non-reducing end of the cellulose polymer chain. Finally, beta-1,4-glucosidases hydrolyze the cellobiose and other short cello-oligosaccharides into glucose units.</text>
</comment>
<keyword evidence="7" id="KW-0119">Carbohydrate metabolism</keyword>
<evidence type="ECO:0000256" key="11">
    <source>
        <dbReference type="ARBA" id="ARBA00059691"/>
    </source>
</evidence>
<dbReference type="AlphaFoldDB" id="A0A9Q0AS92"/>
<evidence type="ECO:0000256" key="1">
    <source>
        <dbReference type="ARBA" id="ARBA00000966"/>
    </source>
</evidence>
<evidence type="ECO:0000313" key="16">
    <source>
        <dbReference type="EMBL" id="KAI1878638.1"/>
    </source>
</evidence>
<dbReference type="Pfam" id="PF00150">
    <property type="entry name" value="Cellulase"/>
    <property type="match status" value="1"/>
</dbReference>
<dbReference type="Proteomes" id="UP000829685">
    <property type="component" value="Unassembled WGS sequence"/>
</dbReference>
<dbReference type="PROSITE" id="PS00659">
    <property type="entry name" value="GLYCOSYL_HYDROL_F5"/>
    <property type="match status" value="1"/>
</dbReference>
<evidence type="ECO:0000256" key="3">
    <source>
        <dbReference type="ARBA" id="ARBA00012601"/>
    </source>
</evidence>
<keyword evidence="17" id="KW-1185">Reference proteome</keyword>
<name>A0A9Q0AS92_9PEZI</name>
<dbReference type="FunFam" id="3.20.20.80:FF:000124">
    <property type="entry name" value="Exported cellulase"/>
    <property type="match status" value="1"/>
</dbReference>
<keyword evidence="6" id="KW-0136">Cellulose degradation</keyword>
<sequence length="360" mass="38421">MRVTLGGFLALAAVAAAAPHDLSASTDDNRLVKRAGVQYFGVNIAGFDFGCATSGTCDTTKATPPLSQYGGPDGVGQMKHFATDDKMNIFRLPVGWQWLVNNKLGGTLDQANTAKYDSLVQACLATGATCIIDIHNYARWNGQIIGQGGPTDDQFANLWSQLAKKYATQTKLMFGLMNEPHDMPDIDKWASSVQAAVTAIRNAGATSQAILLPGTDYTSAGTFATKSGPALLKVKNPDGSTTGLIFDVHKYLDSDNSGTHTECVTDNVSGAFSPLADWLRQNKRQAINTESGGGNTASCEKYFCQQIDFLNKNSDVYIGYVGWSAGAFNPQTYELSEVPTKNGNTWTDSALVKACIKAPA</sequence>
<keyword evidence="8" id="KW-0873">Pyrrolidone carboxylic acid</keyword>
<feature type="domain" description="Glycoside hydrolase family 5" evidence="15">
    <location>
        <begin position="69"/>
        <end position="325"/>
    </location>
</feature>
<evidence type="ECO:0000256" key="2">
    <source>
        <dbReference type="ARBA" id="ARBA00005641"/>
    </source>
</evidence>
<keyword evidence="4 14" id="KW-0732">Signal</keyword>
<proteinExistence type="inferred from homology"/>
<dbReference type="GO" id="GO:0008810">
    <property type="term" value="F:cellulase activity"/>
    <property type="evidence" value="ECO:0007669"/>
    <property type="project" value="UniProtKB-EC"/>
</dbReference>
<reference evidence="16" key="1">
    <citation type="submission" date="2021-03" db="EMBL/GenBank/DDBJ databases">
        <title>Revisited historic fungal species revealed as producer of novel bioactive compounds through whole genome sequencing and comparative genomics.</title>
        <authorList>
            <person name="Vignolle G.A."/>
            <person name="Hochenegger N."/>
            <person name="Mach R.L."/>
            <person name="Mach-Aigner A.R."/>
            <person name="Javad Rahimi M."/>
            <person name="Salim K.A."/>
            <person name="Chan C.M."/>
            <person name="Lim L.B.L."/>
            <person name="Cai F."/>
            <person name="Druzhinina I.S."/>
            <person name="U'Ren J.M."/>
            <person name="Derntl C."/>
        </authorList>
    </citation>
    <scope>NUCLEOTIDE SEQUENCE</scope>
    <source>
        <strain evidence="16">TUCIM 5799</strain>
    </source>
</reference>
<dbReference type="InterPro" id="IPR001547">
    <property type="entry name" value="Glyco_hydro_5"/>
</dbReference>
<evidence type="ECO:0000256" key="13">
    <source>
        <dbReference type="RuleBase" id="RU361153"/>
    </source>
</evidence>
<evidence type="ECO:0000259" key="15">
    <source>
        <dbReference type="Pfam" id="PF00150"/>
    </source>
</evidence>
<keyword evidence="10" id="KW-0624">Polysaccharide degradation</keyword>
<dbReference type="InterPro" id="IPR018087">
    <property type="entry name" value="Glyco_hydro_5_CS"/>
</dbReference>
<dbReference type="Gene3D" id="3.20.20.80">
    <property type="entry name" value="Glycosidases"/>
    <property type="match status" value="1"/>
</dbReference>
<evidence type="ECO:0000256" key="9">
    <source>
        <dbReference type="ARBA" id="ARBA00023295"/>
    </source>
</evidence>
<keyword evidence="5 13" id="KW-0378">Hydrolase</keyword>
<dbReference type="GO" id="GO:0030245">
    <property type="term" value="P:cellulose catabolic process"/>
    <property type="evidence" value="ECO:0007669"/>
    <property type="project" value="UniProtKB-KW"/>
</dbReference>
<evidence type="ECO:0000256" key="6">
    <source>
        <dbReference type="ARBA" id="ARBA00023001"/>
    </source>
</evidence>
<evidence type="ECO:0000313" key="17">
    <source>
        <dbReference type="Proteomes" id="UP000829685"/>
    </source>
</evidence>
<evidence type="ECO:0000256" key="12">
    <source>
        <dbReference type="ARBA" id="ARBA00074271"/>
    </source>
</evidence>
<evidence type="ECO:0000256" key="14">
    <source>
        <dbReference type="SAM" id="SignalP"/>
    </source>
</evidence>
<gene>
    <name evidence="16" type="ORF">JX265_002815</name>
</gene>
<dbReference type="InterPro" id="IPR017853">
    <property type="entry name" value="GH"/>
</dbReference>
<evidence type="ECO:0000256" key="8">
    <source>
        <dbReference type="ARBA" id="ARBA00023283"/>
    </source>
</evidence>
<dbReference type="SUPFAM" id="SSF51445">
    <property type="entry name" value="(Trans)glycosidases"/>
    <property type="match status" value="1"/>
</dbReference>
<comment type="similarity">
    <text evidence="2 13">Belongs to the glycosyl hydrolase 5 (cellulase A) family.</text>
</comment>
<keyword evidence="9 13" id="KW-0326">Glycosidase</keyword>
<dbReference type="EMBL" id="JAFIMR010000005">
    <property type="protein sequence ID" value="KAI1878638.1"/>
    <property type="molecule type" value="Genomic_DNA"/>
</dbReference>
<protein>
    <recommendedName>
        <fullName evidence="12">Endoglucanase EG-II</fullName>
        <ecNumber evidence="3">3.2.1.4</ecNumber>
    </recommendedName>
</protein>
<accession>A0A9Q0AS92</accession>
<feature type="signal peptide" evidence="14">
    <location>
        <begin position="1"/>
        <end position="17"/>
    </location>
</feature>
<feature type="chain" id="PRO_5040300089" description="Endoglucanase EG-II" evidence="14">
    <location>
        <begin position="18"/>
        <end position="360"/>
    </location>
</feature>
<dbReference type="PANTHER" id="PTHR34142">
    <property type="entry name" value="ENDO-BETA-1,4-GLUCANASE A"/>
    <property type="match status" value="1"/>
</dbReference>
<evidence type="ECO:0000256" key="7">
    <source>
        <dbReference type="ARBA" id="ARBA00023277"/>
    </source>
</evidence>
<dbReference type="EC" id="3.2.1.4" evidence="3"/>
<dbReference type="PANTHER" id="PTHR34142:SF5">
    <property type="entry name" value="CBM1 DOMAIN-CONTAINING PROTEIN"/>
    <property type="match status" value="1"/>
</dbReference>
<evidence type="ECO:0000256" key="4">
    <source>
        <dbReference type="ARBA" id="ARBA00022729"/>
    </source>
</evidence>
<evidence type="ECO:0000256" key="5">
    <source>
        <dbReference type="ARBA" id="ARBA00022801"/>
    </source>
</evidence>
<comment type="catalytic activity">
    <reaction evidence="1">
        <text>Endohydrolysis of (1-&gt;4)-beta-D-glucosidic linkages in cellulose, lichenin and cereal beta-D-glucans.</text>
        <dbReference type="EC" id="3.2.1.4"/>
    </reaction>
</comment>
<organism evidence="16 17">
    <name type="scientific">Neoarthrinium moseri</name>
    <dbReference type="NCBI Taxonomy" id="1658444"/>
    <lineage>
        <taxon>Eukaryota</taxon>
        <taxon>Fungi</taxon>
        <taxon>Dikarya</taxon>
        <taxon>Ascomycota</taxon>
        <taxon>Pezizomycotina</taxon>
        <taxon>Sordariomycetes</taxon>
        <taxon>Xylariomycetidae</taxon>
        <taxon>Amphisphaeriales</taxon>
        <taxon>Apiosporaceae</taxon>
        <taxon>Neoarthrinium</taxon>
    </lineage>
</organism>